<evidence type="ECO:0000256" key="1">
    <source>
        <dbReference type="ARBA" id="ARBA00000971"/>
    </source>
</evidence>
<keyword evidence="3" id="KW-0732">Signal</keyword>
<dbReference type="EMBL" id="UINC01001394">
    <property type="protein sequence ID" value="SUZ79641.1"/>
    <property type="molecule type" value="Genomic_DNA"/>
</dbReference>
<dbReference type="InterPro" id="IPR000297">
    <property type="entry name" value="PPIase_PpiC"/>
</dbReference>
<sequence length="262" mass="29783">MNGLIRQPLVWFALIGIALFVADSRFTGGRSEIYVSTGLQDRLAALWTTQTGLIATEDELDSLLQNWIREEVLYQEALRLGLDQEDSIVRRRLVQKLSFIAETEQTLAPEISTLETFYRNNIDDYTLPKRYSFRQLYFESLGSAEQALRDIGLGHDTSGLGDPTMLNASYAYRSAIDLNATFGFGFPDQLQGLEIAKWQGPIRSGFGYHLIQTTSVEPEQTSPFATVQQQVAIDYRQYQQENARDAFVVNLMDQYTIVVEQR</sequence>
<accession>A0A381QJW8</accession>
<evidence type="ECO:0000259" key="6">
    <source>
        <dbReference type="Pfam" id="PF13145"/>
    </source>
</evidence>
<dbReference type="InterPro" id="IPR050245">
    <property type="entry name" value="PrsA_foldase"/>
</dbReference>
<keyword evidence="5" id="KW-0413">Isomerase</keyword>
<feature type="domain" description="PpiC" evidence="6">
    <location>
        <begin position="113"/>
        <end position="228"/>
    </location>
</feature>
<evidence type="ECO:0000256" key="3">
    <source>
        <dbReference type="ARBA" id="ARBA00022729"/>
    </source>
</evidence>
<proteinExistence type="predicted"/>
<dbReference type="GO" id="GO:0003755">
    <property type="term" value="F:peptidyl-prolyl cis-trans isomerase activity"/>
    <property type="evidence" value="ECO:0007669"/>
    <property type="project" value="UniProtKB-KW"/>
</dbReference>
<evidence type="ECO:0000256" key="2">
    <source>
        <dbReference type="ARBA" id="ARBA00013194"/>
    </source>
</evidence>
<organism evidence="7">
    <name type="scientific">marine metagenome</name>
    <dbReference type="NCBI Taxonomy" id="408172"/>
    <lineage>
        <taxon>unclassified sequences</taxon>
        <taxon>metagenomes</taxon>
        <taxon>ecological metagenomes</taxon>
    </lineage>
</organism>
<evidence type="ECO:0000256" key="5">
    <source>
        <dbReference type="ARBA" id="ARBA00023235"/>
    </source>
</evidence>
<evidence type="ECO:0000256" key="4">
    <source>
        <dbReference type="ARBA" id="ARBA00023110"/>
    </source>
</evidence>
<protein>
    <recommendedName>
        <fullName evidence="2">peptidylprolyl isomerase</fullName>
        <ecNumber evidence="2">5.2.1.8</ecNumber>
    </recommendedName>
</protein>
<dbReference type="AlphaFoldDB" id="A0A381QJW8"/>
<evidence type="ECO:0000313" key="7">
    <source>
        <dbReference type="EMBL" id="SUZ79641.1"/>
    </source>
</evidence>
<dbReference type="PANTHER" id="PTHR47245:SF1">
    <property type="entry name" value="FOLDASE PROTEIN PRSA"/>
    <property type="match status" value="1"/>
</dbReference>
<dbReference type="Pfam" id="PF13145">
    <property type="entry name" value="Rotamase_2"/>
    <property type="match status" value="1"/>
</dbReference>
<keyword evidence="4" id="KW-0697">Rotamase</keyword>
<gene>
    <name evidence="7" type="ORF">METZ01_LOCUS32495</name>
</gene>
<comment type="catalytic activity">
    <reaction evidence="1">
        <text>[protein]-peptidylproline (omega=180) = [protein]-peptidylproline (omega=0)</text>
        <dbReference type="Rhea" id="RHEA:16237"/>
        <dbReference type="Rhea" id="RHEA-COMP:10747"/>
        <dbReference type="Rhea" id="RHEA-COMP:10748"/>
        <dbReference type="ChEBI" id="CHEBI:83833"/>
        <dbReference type="ChEBI" id="CHEBI:83834"/>
        <dbReference type="EC" id="5.2.1.8"/>
    </reaction>
</comment>
<reference evidence="7" key="1">
    <citation type="submission" date="2018-05" db="EMBL/GenBank/DDBJ databases">
        <authorList>
            <person name="Lanie J.A."/>
            <person name="Ng W.-L."/>
            <person name="Kazmierczak K.M."/>
            <person name="Andrzejewski T.M."/>
            <person name="Davidsen T.M."/>
            <person name="Wayne K.J."/>
            <person name="Tettelin H."/>
            <person name="Glass J.I."/>
            <person name="Rusch D."/>
            <person name="Podicherti R."/>
            <person name="Tsui H.-C.T."/>
            <person name="Winkler M.E."/>
        </authorList>
    </citation>
    <scope>NUCLEOTIDE SEQUENCE</scope>
</reference>
<name>A0A381QJW8_9ZZZZ</name>
<dbReference type="PANTHER" id="PTHR47245">
    <property type="entry name" value="PEPTIDYLPROLYL ISOMERASE"/>
    <property type="match status" value="1"/>
</dbReference>
<dbReference type="EC" id="5.2.1.8" evidence="2"/>